<evidence type="ECO:0000313" key="1">
    <source>
        <dbReference type="EMBL" id="RDB31289.1"/>
    </source>
</evidence>
<dbReference type="Proteomes" id="UP000253816">
    <property type="component" value="Unassembled WGS sequence"/>
</dbReference>
<dbReference type="AlphaFoldDB" id="A0A369K9L0"/>
<keyword evidence="2" id="KW-1185">Reference proteome</keyword>
<accession>A0A369K9L0</accession>
<reference evidence="1 2" key="1">
    <citation type="submission" date="2018-07" db="EMBL/GenBank/DDBJ databases">
        <title>Comparative genomics of the Candidatus Parilichlamydiaceae reveals evidence of convergent evolution and genome reduction in the phylum Chlamydiae.</title>
        <authorList>
            <person name="Taylor-Brown A."/>
            <person name="Polkinghorne A."/>
        </authorList>
    </citation>
    <scope>NUCLEOTIDE SEQUENCE [LARGE SCALE GENOMIC DNA]</scope>
    <source>
        <strain evidence="1 2">Hat2</strain>
    </source>
</reference>
<dbReference type="EMBL" id="QQBG01000022">
    <property type="protein sequence ID" value="RDB31289.1"/>
    <property type="molecule type" value="Genomic_DNA"/>
</dbReference>
<proteinExistence type="predicted"/>
<evidence type="ECO:0000313" key="2">
    <source>
        <dbReference type="Proteomes" id="UP000253816"/>
    </source>
</evidence>
<protein>
    <submittedName>
        <fullName evidence="1">Uncharacterized protein</fullName>
    </submittedName>
</protein>
<organism evidence="1 2">
    <name type="scientific">Candidatus Similichlamydia laticola</name>
    <dbReference type="NCBI Taxonomy" id="2170265"/>
    <lineage>
        <taxon>Bacteria</taxon>
        <taxon>Pseudomonadati</taxon>
        <taxon>Chlamydiota</taxon>
        <taxon>Chlamydiia</taxon>
        <taxon>Parachlamydiales</taxon>
        <taxon>Candidatus Parilichlamydiaceae</taxon>
        <taxon>Candidatus Similichlamydia</taxon>
    </lineage>
</organism>
<name>A0A369K9L0_9BACT</name>
<sequence>MEVQLLCLLRQQQTARKASKAIKNFFTKKKYAIGLLVTSIKGHEPKSSQKIYLQRLPNLLLRALTGATMRLVHALFCLCPSVFLGKSNTVILGKTGSERLLHIDVEFPKLDLKRGECPRKPKVELLNDPHLKESSLDSETFYKFIPSIHTAYTAIKFFNTWEALSIKSGLRLTTRPITIPPFSRPSLFQINPLTWSFPSPYTESTSEVLIRWHPAKDKTLLYSNTYLVLLPSGFSLWTFNINPLWRCPLDNNALNVPIVIALNSSLSQPIMAKTEHTIRNSDTDCSSHEEASSAINDSLSSTSSLWGHIETDSCWERGEFIWNNDTDDHHLGAHGFYFSDRNGTPISLTTSSTTSSSGNSNKK</sequence>
<gene>
    <name evidence="1" type="ORF">HAT2_00606</name>
</gene>
<comment type="caution">
    <text evidence="1">The sequence shown here is derived from an EMBL/GenBank/DDBJ whole genome shotgun (WGS) entry which is preliminary data.</text>
</comment>